<evidence type="ECO:0000313" key="1">
    <source>
        <dbReference type="EMBL" id="KAK7336908.1"/>
    </source>
</evidence>
<dbReference type="EMBL" id="JAYMYQ010000004">
    <property type="protein sequence ID" value="KAK7336908.1"/>
    <property type="molecule type" value="Genomic_DNA"/>
</dbReference>
<reference evidence="1 2" key="1">
    <citation type="submission" date="2024-01" db="EMBL/GenBank/DDBJ databases">
        <title>The genomes of 5 underutilized Papilionoideae crops provide insights into root nodulation and disease resistanc.</title>
        <authorList>
            <person name="Jiang F."/>
        </authorList>
    </citation>
    <scope>NUCLEOTIDE SEQUENCE [LARGE SCALE GENOMIC DNA]</scope>
    <source>
        <strain evidence="1">LVBAO_FW01</strain>
        <tissue evidence="1">Leaves</tissue>
    </source>
</reference>
<comment type="caution">
    <text evidence="1">The sequence shown here is derived from an EMBL/GenBank/DDBJ whole genome shotgun (WGS) entry which is preliminary data.</text>
</comment>
<proteinExistence type="predicted"/>
<dbReference type="Proteomes" id="UP001367508">
    <property type="component" value="Unassembled WGS sequence"/>
</dbReference>
<keyword evidence="2" id="KW-1185">Reference proteome</keyword>
<evidence type="ECO:0000313" key="2">
    <source>
        <dbReference type="Proteomes" id="UP001367508"/>
    </source>
</evidence>
<organism evidence="1 2">
    <name type="scientific">Canavalia gladiata</name>
    <name type="common">Sword bean</name>
    <name type="synonym">Dolichos gladiatus</name>
    <dbReference type="NCBI Taxonomy" id="3824"/>
    <lineage>
        <taxon>Eukaryota</taxon>
        <taxon>Viridiplantae</taxon>
        <taxon>Streptophyta</taxon>
        <taxon>Embryophyta</taxon>
        <taxon>Tracheophyta</taxon>
        <taxon>Spermatophyta</taxon>
        <taxon>Magnoliopsida</taxon>
        <taxon>eudicotyledons</taxon>
        <taxon>Gunneridae</taxon>
        <taxon>Pentapetalae</taxon>
        <taxon>rosids</taxon>
        <taxon>fabids</taxon>
        <taxon>Fabales</taxon>
        <taxon>Fabaceae</taxon>
        <taxon>Papilionoideae</taxon>
        <taxon>50 kb inversion clade</taxon>
        <taxon>NPAAA clade</taxon>
        <taxon>indigoferoid/millettioid clade</taxon>
        <taxon>Phaseoleae</taxon>
        <taxon>Canavalia</taxon>
    </lineage>
</organism>
<accession>A0AAN9LNV9</accession>
<name>A0AAN9LNV9_CANGL</name>
<protein>
    <submittedName>
        <fullName evidence="1">Uncharacterized protein</fullName>
    </submittedName>
</protein>
<gene>
    <name evidence="1" type="ORF">VNO77_17461</name>
</gene>
<sequence>MILTNSQLYFSYFDDLVSGNYLCLYGRSSCLKIVLLYFGKKQIIKKKESHPTPLTPSLTRHLPHFFNIPCAHHSQSPIYSYQITSYPSFLHFPRVSLTKSRFSPVVFLFLCVSTNTNTNTRGFCFPS</sequence>
<dbReference type="AlphaFoldDB" id="A0AAN9LNV9"/>